<dbReference type="eggNOG" id="KOG0513">
    <property type="taxonomic scope" value="Eukaryota"/>
</dbReference>
<keyword evidence="3" id="KW-0611">Plant defense</keyword>
<reference evidence="9" key="1">
    <citation type="submission" date="2023-03" db="UniProtKB">
        <authorList>
            <consortium name="EnsemblPlants"/>
        </authorList>
    </citation>
    <scope>IDENTIFICATION</scope>
</reference>
<dbReference type="EC" id="3.1.1.-" evidence="7"/>
<comment type="similarity">
    <text evidence="1 7">Belongs to the patatin family.</text>
</comment>
<protein>
    <recommendedName>
        <fullName evidence="7">Patatin</fullName>
        <ecNumber evidence="7">3.1.1.-</ecNumber>
    </recommendedName>
</protein>
<organism evidence="10 11">
    <name type="scientific">Cucumis melo</name>
    <name type="common">Muskmelon</name>
    <dbReference type="NCBI Taxonomy" id="3656"/>
    <lineage>
        <taxon>Eukaryota</taxon>
        <taxon>Viridiplantae</taxon>
        <taxon>Streptophyta</taxon>
        <taxon>Embryophyta</taxon>
        <taxon>Tracheophyta</taxon>
        <taxon>Spermatophyta</taxon>
        <taxon>Magnoliopsida</taxon>
        <taxon>eudicotyledons</taxon>
        <taxon>Gunneridae</taxon>
        <taxon>Pentapetalae</taxon>
        <taxon>rosids</taxon>
        <taxon>fabids</taxon>
        <taxon>Cucurbitales</taxon>
        <taxon>Cucurbitaceae</taxon>
        <taxon>Benincaseae</taxon>
        <taxon>Cucumis</taxon>
    </lineage>
</organism>
<dbReference type="PANTHER" id="PTHR32176">
    <property type="entry name" value="XYLOSE ISOMERASE"/>
    <property type="match status" value="1"/>
</dbReference>
<evidence type="ECO:0000256" key="4">
    <source>
        <dbReference type="ARBA" id="ARBA00022963"/>
    </source>
</evidence>
<evidence type="ECO:0000256" key="2">
    <source>
        <dbReference type="ARBA" id="ARBA00022801"/>
    </source>
</evidence>
<dbReference type="SMR" id="A0A1S3C627"/>
<feature type="active site" description="Proton acceptor" evidence="6">
    <location>
        <position position="210"/>
    </location>
</feature>
<gene>
    <name evidence="11" type="primary">LOC103497451</name>
    <name evidence="9" type="synonym">103497451</name>
</gene>
<feature type="short sequence motif" description="DGA/G" evidence="6">
    <location>
        <begin position="210"/>
        <end position="212"/>
    </location>
</feature>
<proteinExistence type="inferred from homology"/>
<evidence type="ECO:0000256" key="6">
    <source>
        <dbReference type="PROSITE-ProRule" id="PRU01161"/>
    </source>
</evidence>
<evidence type="ECO:0000256" key="1">
    <source>
        <dbReference type="ARBA" id="ARBA00010240"/>
    </source>
</evidence>
<reference evidence="11" key="2">
    <citation type="submission" date="2025-04" db="UniProtKB">
        <authorList>
            <consortium name="RefSeq"/>
        </authorList>
    </citation>
    <scope>IDENTIFICATION</scope>
</reference>
<dbReference type="SUPFAM" id="SSF52151">
    <property type="entry name" value="FabD/lysophospholipase-like"/>
    <property type="match status" value="1"/>
</dbReference>
<accession>A0A1S3C627</accession>
<dbReference type="GO" id="GO:0004620">
    <property type="term" value="F:phospholipase activity"/>
    <property type="evidence" value="ECO:0007669"/>
    <property type="project" value="TreeGrafter"/>
</dbReference>
<dbReference type="Gene3D" id="3.40.1090.10">
    <property type="entry name" value="Cytosolic phospholipase A2 catalytic domain"/>
    <property type="match status" value="1"/>
</dbReference>
<dbReference type="CDD" id="cd07214">
    <property type="entry name" value="Pat17_isozyme_like"/>
    <property type="match status" value="1"/>
</dbReference>
<keyword evidence="4 6" id="KW-0442">Lipid degradation</keyword>
<keyword evidence="5 6" id="KW-0443">Lipid metabolism</keyword>
<dbReference type="Pfam" id="PF01734">
    <property type="entry name" value="Patatin"/>
    <property type="match status" value="1"/>
</dbReference>
<evidence type="ECO:0000259" key="8">
    <source>
        <dbReference type="PROSITE" id="PS51635"/>
    </source>
</evidence>
<dbReference type="RefSeq" id="XP_008457869.1">
    <property type="nucleotide sequence ID" value="XM_008459647.1"/>
</dbReference>
<keyword evidence="10" id="KW-1185">Reference proteome</keyword>
<dbReference type="GO" id="GO:0006952">
    <property type="term" value="P:defense response"/>
    <property type="evidence" value="ECO:0007669"/>
    <property type="project" value="UniProtKB-KW"/>
</dbReference>
<dbReference type="PANTHER" id="PTHR32176:SF99">
    <property type="entry name" value="PATATIN"/>
    <property type="match status" value="1"/>
</dbReference>
<keyword evidence="2 6" id="KW-0378">Hydrolase</keyword>
<evidence type="ECO:0000313" key="10">
    <source>
        <dbReference type="Proteomes" id="UP001652600"/>
    </source>
</evidence>
<feature type="short sequence motif" description="GXGXXG" evidence="6">
    <location>
        <begin position="18"/>
        <end position="23"/>
    </location>
</feature>
<comment type="domain">
    <text evidence="7">The nitrogen atoms of the two glycine residues in the GGXR motif define the oxyanion hole, and stabilize the oxyanion that forms during the nucleophilic attack by the catalytic serine during substrate cleavage.</text>
</comment>
<dbReference type="FunFam" id="3.40.1090.10:FF:000005">
    <property type="entry name" value="Patatin"/>
    <property type="match status" value="1"/>
</dbReference>
<dbReference type="KEGG" id="cmo:103497451"/>
<sequence length="395" mass="43520">MNPNFEKAEFITILSIDGGGVKGIIPGTILAFLESKLQELDGPEVRLADYFDVIAGTSTGGLVTAMLTAPDKNNNNRPLFAANKISEFYMKETPNIFPQRRHFLGGVFNLFGQAIGPKYDGKELRRVVNDLVGDLTLKQTLTNVVIPAFDIKILQPVIFTTNDAKINALRNPRLADVCLATSAAPTFLPPHFFETKDDVTNATRTYDVIDGAIAVNNPTLAAITHINREIAIHHQKENSRIKANDTRRMLVLSLGTGLGKHEEKYNATQASKWGAFSWIFQGGSTPIIDFFSDASSDMVDYHVSTLFQSSNAQQNYLRIQEDSLTGDAALVDIATPENLLKLVKIGEDLLKKPVSRVNLETGKYEIVDGEGSNEDALTKFAKLLHQERKLRLSTA</sequence>
<dbReference type="Proteomes" id="UP001652600">
    <property type="component" value="Chromosome 11"/>
</dbReference>
<dbReference type="GeneID" id="103497451"/>
<comment type="function">
    <text evidence="7">Lipolytic acyl hydrolase (LAH).</text>
</comment>
<dbReference type="AlphaFoldDB" id="A0A1S3C627"/>
<evidence type="ECO:0000256" key="7">
    <source>
        <dbReference type="RuleBase" id="RU361262"/>
    </source>
</evidence>
<feature type="short sequence motif" description="GXSXG" evidence="6">
    <location>
        <begin position="56"/>
        <end position="60"/>
    </location>
</feature>
<evidence type="ECO:0000313" key="9">
    <source>
        <dbReference type="EnsemblPlants" id="MELO3C020933.2.1"/>
    </source>
</evidence>
<dbReference type="OrthoDB" id="1658288at2759"/>
<dbReference type="InterPro" id="IPR016035">
    <property type="entry name" value="Acyl_Trfase/lysoPLipase"/>
</dbReference>
<name>A0A1S3C627_CUCME</name>
<dbReference type="GO" id="GO:0047372">
    <property type="term" value="F:monoacylglycerol lipase activity"/>
    <property type="evidence" value="ECO:0007669"/>
    <property type="project" value="TreeGrafter"/>
</dbReference>
<dbReference type="Gramene" id="MELO3C020933.2.1">
    <property type="protein sequence ID" value="MELO3C020933.2.1"/>
    <property type="gene ID" value="MELO3C020933.2"/>
</dbReference>
<evidence type="ECO:0000313" key="11">
    <source>
        <dbReference type="RefSeq" id="XP_008457869.1"/>
    </source>
</evidence>
<evidence type="ECO:0000256" key="3">
    <source>
        <dbReference type="ARBA" id="ARBA00022821"/>
    </source>
</evidence>
<dbReference type="GO" id="GO:0016042">
    <property type="term" value="P:lipid catabolic process"/>
    <property type="evidence" value="ECO:0007669"/>
    <property type="project" value="UniProtKB-UniRule"/>
</dbReference>
<dbReference type="InParanoid" id="A0A1S3C627"/>
<evidence type="ECO:0000256" key="5">
    <source>
        <dbReference type="ARBA" id="ARBA00023098"/>
    </source>
</evidence>
<dbReference type="EnsemblPlants" id="MELO3C020933.2.1">
    <property type="protein sequence ID" value="MELO3C020933.2.1"/>
    <property type="gene ID" value="MELO3C020933.2"/>
</dbReference>
<dbReference type="InterPro" id="IPR002641">
    <property type="entry name" value="PNPLA_dom"/>
</dbReference>
<feature type="domain" description="PNPLA" evidence="8">
    <location>
        <begin position="14"/>
        <end position="223"/>
    </location>
</feature>
<feature type="active site" description="Nucleophile" evidence="6">
    <location>
        <position position="58"/>
    </location>
</feature>
<dbReference type="PROSITE" id="PS51635">
    <property type="entry name" value="PNPLA"/>
    <property type="match status" value="1"/>
</dbReference>